<evidence type="ECO:0000313" key="3">
    <source>
        <dbReference type="Proteomes" id="UP000030765"/>
    </source>
</evidence>
<dbReference type="EMBL" id="KE525003">
    <property type="protein sequence ID" value="KFB40187.1"/>
    <property type="molecule type" value="Genomic_DNA"/>
</dbReference>
<dbReference type="VEuPathDB" id="VectorBase:ASIS000926"/>
<accession>A0A084VQE3</accession>
<evidence type="ECO:0000313" key="2">
    <source>
        <dbReference type="EnsemblMetazoa" id="ASIC007560-PA"/>
    </source>
</evidence>
<protein>
    <submittedName>
        <fullName evidence="1 2">Dpse\GA13115-PA-like protein</fullName>
    </submittedName>
</protein>
<proteinExistence type="predicted"/>
<evidence type="ECO:0000313" key="1">
    <source>
        <dbReference type="EMBL" id="KFB40187.1"/>
    </source>
</evidence>
<reference evidence="1 3" key="1">
    <citation type="journal article" date="2014" name="BMC Genomics">
        <title>Genome sequence of Anopheles sinensis provides insight into genetics basis of mosquito competence for malaria parasites.</title>
        <authorList>
            <person name="Zhou D."/>
            <person name="Zhang D."/>
            <person name="Ding G."/>
            <person name="Shi L."/>
            <person name="Hou Q."/>
            <person name="Ye Y."/>
            <person name="Xu Y."/>
            <person name="Zhou H."/>
            <person name="Xiong C."/>
            <person name="Li S."/>
            <person name="Yu J."/>
            <person name="Hong S."/>
            <person name="Yu X."/>
            <person name="Zou P."/>
            <person name="Chen C."/>
            <person name="Chang X."/>
            <person name="Wang W."/>
            <person name="Lv Y."/>
            <person name="Sun Y."/>
            <person name="Ma L."/>
            <person name="Shen B."/>
            <person name="Zhu C."/>
        </authorList>
    </citation>
    <scope>NUCLEOTIDE SEQUENCE [LARGE SCALE GENOMIC DNA]</scope>
</reference>
<gene>
    <name evidence="1" type="ORF">ZHAS_00007560</name>
</gene>
<sequence>MSYTELESGYQGLKQASSSDGTGSALQTPSGRPGFYVGDESMLSRFEHCNHIPTKPAQLRQTPWVGGTVSYHHSSGGAIKNQPTCVVFVGVVSRFWGKHRARLLNCHRGVELATWAVGRVRLHDDDDDGGRALNGTLPSSADLLTRRPLQPFLLLPGPLAAV</sequence>
<keyword evidence="3" id="KW-1185">Reference proteome</keyword>
<dbReference type="VEuPathDB" id="VectorBase:ASIC007560"/>
<dbReference type="EnsemblMetazoa" id="ASIC007560-RA">
    <property type="protein sequence ID" value="ASIC007560-PA"/>
    <property type="gene ID" value="ASIC007560"/>
</dbReference>
<dbReference type="Proteomes" id="UP000030765">
    <property type="component" value="Unassembled WGS sequence"/>
</dbReference>
<dbReference type="OrthoDB" id="7436768at2759"/>
<dbReference type="AlphaFoldDB" id="A0A084VQE3"/>
<name>A0A084VQE3_ANOSI</name>
<reference evidence="2" key="2">
    <citation type="submission" date="2020-05" db="UniProtKB">
        <authorList>
            <consortium name="EnsemblMetazoa"/>
        </authorList>
    </citation>
    <scope>IDENTIFICATION</scope>
</reference>
<dbReference type="EMBL" id="ATLV01015192">
    <property type="status" value="NOT_ANNOTATED_CDS"/>
    <property type="molecule type" value="Genomic_DNA"/>
</dbReference>
<organism evidence="1">
    <name type="scientific">Anopheles sinensis</name>
    <name type="common">Mosquito</name>
    <dbReference type="NCBI Taxonomy" id="74873"/>
    <lineage>
        <taxon>Eukaryota</taxon>
        <taxon>Metazoa</taxon>
        <taxon>Ecdysozoa</taxon>
        <taxon>Arthropoda</taxon>
        <taxon>Hexapoda</taxon>
        <taxon>Insecta</taxon>
        <taxon>Pterygota</taxon>
        <taxon>Neoptera</taxon>
        <taxon>Endopterygota</taxon>
        <taxon>Diptera</taxon>
        <taxon>Nematocera</taxon>
        <taxon>Culicoidea</taxon>
        <taxon>Culicidae</taxon>
        <taxon>Anophelinae</taxon>
        <taxon>Anopheles</taxon>
    </lineage>
</organism>